<dbReference type="RefSeq" id="WP_121647585.1">
    <property type="nucleotide sequence ID" value="NZ_RCUX01000003.1"/>
</dbReference>
<feature type="transmembrane region" description="Helical" evidence="1">
    <location>
        <begin position="107"/>
        <end position="134"/>
    </location>
</feature>
<organism evidence="3 4">
    <name type="scientific">Mycetocola tolaasinivorans</name>
    <dbReference type="NCBI Taxonomy" id="76635"/>
    <lineage>
        <taxon>Bacteria</taxon>
        <taxon>Bacillati</taxon>
        <taxon>Actinomycetota</taxon>
        <taxon>Actinomycetes</taxon>
        <taxon>Micrococcales</taxon>
        <taxon>Microbacteriaceae</taxon>
        <taxon>Mycetocola</taxon>
    </lineage>
</organism>
<proteinExistence type="predicted"/>
<dbReference type="PANTHER" id="PTHR23028">
    <property type="entry name" value="ACETYLTRANSFERASE"/>
    <property type="match status" value="1"/>
</dbReference>
<evidence type="ECO:0000256" key="1">
    <source>
        <dbReference type="SAM" id="Phobius"/>
    </source>
</evidence>
<feature type="transmembrane region" description="Helical" evidence="1">
    <location>
        <begin position="308"/>
        <end position="328"/>
    </location>
</feature>
<reference evidence="3 4" key="1">
    <citation type="submission" date="2018-10" db="EMBL/GenBank/DDBJ databases">
        <authorList>
            <person name="Li J."/>
        </authorList>
    </citation>
    <scope>NUCLEOTIDE SEQUENCE [LARGE SCALE GENOMIC DNA]</scope>
    <source>
        <strain evidence="3 4">IF 016277</strain>
    </source>
</reference>
<dbReference type="EMBL" id="RCUX01000003">
    <property type="protein sequence ID" value="RLP76775.1"/>
    <property type="molecule type" value="Genomic_DNA"/>
</dbReference>
<dbReference type="OrthoDB" id="9796461at2"/>
<dbReference type="AlphaFoldDB" id="A0A3L7A9S4"/>
<protein>
    <submittedName>
        <fullName evidence="3">Acyltransferase</fullName>
    </submittedName>
</protein>
<evidence type="ECO:0000313" key="3">
    <source>
        <dbReference type="EMBL" id="RLP76775.1"/>
    </source>
</evidence>
<dbReference type="Pfam" id="PF01757">
    <property type="entry name" value="Acyl_transf_3"/>
    <property type="match status" value="1"/>
</dbReference>
<gene>
    <name evidence="3" type="ORF">D9V32_03795</name>
</gene>
<sequence>MTPHPGSVLRAPPLPSLTALRFFAALLVFGFHITLTASPIPPNDPITLFADDDVARVTSRVFRATGYIGVSFFFVLSGFLLTWAAKPGERPGAFWRRRILKLFPNHLVTWALSLLLFAAAFTPLHASILSGVLLHAFSADEAVNVAVNPPAWTLSSELLFYLLFPVFLPVILRITGTGLWYAAAALIGVMVLLQITTLTLIPDTPVSALTPVSSSQFWFGYLFPPTRLPEFLLGAIAARIVLAGRWPLQRRWPVLLLAVAGYVAANTVPFVWSFSVATIIPVTVLIATAAARDAAGHRGLLASAPLQWLGNISFGFYLVQGITIFWVRQQMNGVVYPTPIAVLLILAFFVWTLLAGWALYALVEKPMMDRFARPRRPVPSGAGS</sequence>
<feature type="transmembrane region" description="Helical" evidence="1">
    <location>
        <begin position="154"/>
        <end position="172"/>
    </location>
</feature>
<feature type="domain" description="Acyltransferase 3" evidence="2">
    <location>
        <begin position="16"/>
        <end position="360"/>
    </location>
</feature>
<name>A0A3L7A9S4_9MICO</name>
<feature type="transmembrane region" description="Helical" evidence="1">
    <location>
        <begin position="61"/>
        <end position="86"/>
    </location>
</feature>
<feature type="transmembrane region" description="Helical" evidence="1">
    <location>
        <begin position="278"/>
        <end position="296"/>
    </location>
</feature>
<keyword evidence="3" id="KW-0012">Acyltransferase</keyword>
<dbReference type="InterPro" id="IPR002656">
    <property type="entry name" value="Acyl_transf_3_dom"/>
</dbReference>
<comment type="caution">
    <text evidence="3">The sequence shown here is derived from an EMBL/GenBank/DDBJ whole genome shotgun (WGS) entry which is preliminary data.</text>
</comment>
<dbReference type="PANTHER" id="PTHR23028:SF53">
    <property type="entry name" value="ACYL_TRANSF_3 DOMAIN-CONTAINING PROTEIN"/>
    <property type="match status" value="1"/>
</dbReference>
<feature type="transmembrane region" description="Helical" evidence="1">
    <location>
        <begin position="221"/>
        <end position="242"/>
    </location>
</feature>
<dbReference type="Proteomes" id="UP000272503">
    <property type="component" value="Unassembled WGS sequence"/>
</dbReference>
<keyword evidence="4" id="KW-1185">Reference proteome</keyword>
<feature type="transmembrane region" description="Helical" evidence="1">
    <location>
        <begin position="20"/>
        <end position="41"/>
    </location>
</feature>
<evidence type="ECO:0000259" key="2">
    <source>
        <dbReference type="Pfam" id="PF01757"/>
    </source>
</evidence>
<dbReference type="GO" id="GO:0000271">
    <property type="term" value="P:polysaccharide biosynthetic process"/>
    <property type="evidence" value="ECO:0007669"/>
    <property type="project" value="TreeGrafter"/>
</dbReference>
<keyword evidence="1" id="KW-0472">Membrane</keyword>
<keyword evidence="1" id="KW-1133">Transmembrane helix</keyword>
<evidence type="ECO:0000313" key="4">
    <source>
        <dbReference type="Proteomes" id="UP000272503"/>
    </source>
</evidence>
<dbReference type="InterPro" id="IPR050879">
    <property type="entry name" value="Acyltransferase_3"/>
</dbReference>
<keyword evidence="1" id="KW-0812">Transmembrane</keyword>
<feature type="transmembrane region" description="Helical" evidence="1">
    <location>
        <begin position="340"/>
        <end position="363"/>
    </location>
</feature>
<dbReference type="GO" id="GO:0016747">
    <property type="term" value="F:acyltransferase activity, transferring groups other than amino-acyl groups"/>
    <property type="evidence" value="ECO:0007669"/>
    <property type="project" value="InterPro"/>
</dbReference>
<dbReference type="GO" id="GO:0016020">
    <property type="term" value="C:membrane"/>
    <property type="evidence" value="ECO:0007669"/>
    <property type="project" value="TreeGrafter"/>
</dbReference>
<feature type="transmembrane region" description="Helical" evidence="1">
    <location>
        <begin position="179"/>
        <end position="201"/>
    </location>
</feature>
<keyword evidence="3" id="KW-0808">Transferase</keyword>
<accession>A0A3L7A9S4</accession>